<keyword evidence="4 6" id="KW-0472">Membrane</keyword>
<feature type="transmembrane region" description="Helical" evidence="6">
    <location>
        <begin position="201"/>
        <end position="223"/>
    </location>
</feature>
<comment type="caution">
    <text evidence="7">The sequence shown here is derived from an EMBL/GenBank/DDBJ whole genome shotgun (WGS) entry which is preliminary data.</text>
</comment>
<dbReference type="EMBL" id="JAVFWL010000001">
    <property type="protein sequence ID" value="KAK6729590.1"/>
    <property type="molecule type" value="Genomic_DNA"/>
</dbReference>
<evidence type="ECO:0000256" key="4">
    <source>
        <dbReference type="ARBA" id="ARBA00023136"/>
    </source>
</evidence>
<keyword evidence="3 6" id="KW-1133">Transmembrane helix</keyword>
<gene>
    <name evidence="7" type="primary">Necator_chrI.g2690</name>
    <name evidence="7" type="ORF">RB195_006562</name>
</gene>
<dbReference type="PANTHER" id="PTHR11785:SF302">
    <property type="entry name" value="AMINO ACID TRANSPORTER"/>
    <property type="match status" value="1"/>
</dbReference>
<name>A0ABR1BVZ2_NECAM</name>
<keyword evidence="2 6" id="KW-0812">Transmembrane</keyword>
<evidence type="ECO:0000256" key="1">
    <source>
        <dbReference type="ARBA" id="ARBA00004141"/>
    </source>
</evidence>
<comment type="subcellular location">
    <subcellularLocation>
        <location evidence="1">Membrane</location>
        <topology evidence="1">Multi-pass membrane protein</topology>
    </subcellularLocation>
</comment>
<dbReference type="Gene3D" id="1.20.1740.10">
    <property type="entry name" value="Amino acid/polyamine transporter I"/>
    <property type="match status" value="1"/>
</dbReference>
<organism evidence="7 8">
    <name type="scientific">Necator americanus</name>
    <name type="common">Human hookworm</name>
    <dbReference type="NCBI Taxonomy" id="51031"/>
    <lineage>
        <taxon>Eukaryota</taxon>
        <taxon>Metazoa</taxon>
        <taxon>Ecdysozoa</taxon>
        <taxon>Nematoda</taxon>
        <taxon>Chromadorea</taxon>
        <taxon>Rhabditida</taxon>
        <taxon>Rhabditina</taxon>
        <taxon>Rhabditomorpha</taxon>
        <taxon>Strongyloidea</taxon>
        <taxon>Ancylostomatidae</taxon>
        <taxon>Bunostominae</taxon>
        <taxon>Necator</taxon>
    </lineage>
</organism>
<sequence length="538" mass="59306">MDDTHKLGFLGATSYVIGNIIGSGIFITPASILRCTDSVGLSLVVWVACAIIAILGALVYIELGTSIREAGCDFAYICYVKWYSIAFAFMFVSVLMTYPATIAIIAETFGQYLIEGLKQVYEIDDEWAPLAQKLFGFSLLMLVTWMNFFSLNKFAARFQIIATAAKLISCFLIIATGLYYYYVKGWRYNLRDPMKGSNYKIGDLILGFYGGLWAYSGWDVLNYSTGEIAKPRRNVPLALLSGILVVTAVYVSINVAYFVALDVETVKSSNAVAALFSQATMGSFANLIPFLIGVLLIGSLNSNLFSGSRYMFAASRQGHLPACFSCVNADTESPRVAILAQSMLAMAISFVGDLDALIGYVMFGFWAQRIFTLVALLIIRHNRIPVHPEAVRVPLWCIYAFLAITIALVVIPIFQEFSVTALAVGICLVGFLMYFVFVYPKRLPLWMYALNEWTTLVCSVIFDCLPDLKPGVSATFLTTSDSSQALIPKRPSSSRLSEEDSLPDLHSDEKNVLRRNGSSTGFKLFVPTSLVDLMGDVQ</sequence>
<feature type="region of interest" description="Disordered" evidence="5">
    <location>
        <begin position="485"/>
        <end position="504"/>
    </location>
</feature>
<feature type="transmembrane region" description="Helical" evidence="6">
    <location>
        <begin position="279"/>
        <end position="300"/>
    </location>
</feature>
<feature type="transmembrane region" description="Helical" evidence="6">
    <location>
        <begin position="7"/>
        <end position="27"/>
    </location>
</feature>
<feature type="transmembrane region" description="Helical" evidence="6">
    <location>
        <begin position="130"/>
        <end position="148"/>
    </location>
</feature>
<feature type="transmembrane region" description="Helical" evidence="6">
    <location>
        <begin position="235"/>
        <end position="259"/>
    </location>
</feature>
<dbReference type="InterPro" id="IPR002293">
    <property type="entry name" value="AA/rel_permease1"/>
</dbReference>
<feature type="transmembrane region" description="Helical" evidence="6">
    <location>
        <begin position="358"/>
        <end position="379"/>
    </location>
</feature>
<proteinExistence type="predicted"/>
<feature type="transmembrane region" description="Helical" evidence="6">
    <location>
        <begin position="391"/>
        <end position="414"/>
    </location>
</feature>
<evidence type="ECO:0000256" key="5">
    <source>
        <dbReference type="SAM" id="MobiDB-lite"/>
    </source>
</evidence>
<evidence type="ECO:0000256" key="3">
    <source>
        <dbReference type="ARBA" id="ARBA00022989"/>
    </source>
</evidence>
<dbReference type="Pfam" id="PF13520">
    <property type="entry name" value="AA_permease_2"/>
    <property type="match status" value="1"/>
</dbReference>
<evidence type="ECO:0008006" key="9">
    <source>
        <dbReference type="Google" id="ProtNLM"/>
    </source>
</evidence>
<keyword evidence="8" id="KW-1185">Reference proteome</keyword>
<dbReference type="PIRSF" id="PIRSF006060">
    <property type="entry name" value="AA_transporter"/>
    <property type="match status" value="1"/>
</dbReference>
<reference evidence="7 8" key="1">
    <citation type="submission" date="2023-08" db="EMBL/GenBank/DDBJ databases">
        <title>A Necator americanus chromosomal reference genome.</title>
        <authorList>
            <person name="Ilik V."/>
            <person name="Petrzelkova K.J."/>
            <person name="Pardy F."/>
            <person name="Fuh T."/>
            <person name="Niatou-Singa F.S."/>
            <person name="Gouil Q."/>
            <person name="Baker L."/>
            <person name="Ritchie M.E."/>
            <person name="Jex A.R."/>
            <person name="Gazzola D."/>
            <person name="Li H."/>
            <person name="Toshio Fujiwara R."/>
            <person name="Zhan B."/>
            <person name="Aroian R.V."/>
            <person name="Pafco B."/>
            <person name="Schwarz E.M."/>
        </authorList>
    </citation>
    <scope>NUCLEOTIDE SEQUENCE [LARGE SCALE GENOMIC DNA]</scope>
    <source>
        <strain evidence="7 8">Aroian</strain>
        <tissue evidence="7">Whole animal</tissue>
    </source>
</reference>
<feature type="transmembrane region" description="Helical" evidence="6">
    <location>
        <begin position="336"/>
        <end position="352"/>
    </location>
</feature>
<evidence type="ECO:0000313" key="8">
    <source>
        <dbReference type="Proteomes" id="UP001303046"/>
    </source>
</evidence>
<feature type="transmembrane region" description="Helical" evidence="6">
    <location>
        <begin position="82"/>
        <end position="110"/>
    </location>
</feature>
<feature type="transmembrane region" description="Helical" evidence="6">
    <location>
        <begin position="420"/>
        <end position="439"/>
    </location>
</feature>
<accession>A0ABR1BVZ2</accession>
<feature type="compositionally biased region" description="Polar residues" evidence="5">
    <location>
        <begin position="485"/>
        <end position="495"/>
    </location>
</feature>
<evidence type="ECO:0000256" key="6">
    <source>
        <dbReference type="SAM" id="Phobius"/>
    </source>
</evidence>
<dbReference type="Proteomes" id="UP001303046">
    <property type="component" value="Unassembled WGS sequence"/>
</dbReference>
<feature type="transmembrane region" description="Helical" evidence="6">
    <location>
        <begin position="39"/>
        <end position="61"/>
    </location>
</feature>
<evidence type="ECO:0000313" key="7">
    <source>
        <dbReference type="EMBL" id="KAK6729590.1"/>
    </source>
</evidence>
<protein>
    <recommendedName>
        <fullName evidence="9">Amino acid permease</fullName>
    </recommendedName>
</protein>
<dbReference type="PANTHER" id="PTHR11785">
    <property type="entry name" value="AMINO ACID TRANSPORTER"/>
    <property type="match status" value="1"/>
</dbReference>
<feature type="transmembrane region" description="Helical" evidence="6">
    <location>
        <begin position="160"/>
        <end position="181"/>
    </location>
</feature>
<dbReference type="InterPro" id="IPR050598">
    <property type="entry name" value="AminoAcid_Transporter"/>
</dbReference>
<evidence type="ECO:0000256" key="2">
    <source>
        <dbReference type="ARBA" id="ARBA00022692"/>
    </source>
</evidence>